<evidence type="ECO:0000313" key="5">
    <source>
        <dbReference type="Proteomes" id="UP000321103"/>
    </source>
</evidence>
<dbReference type="GO" id="GO:0004803">
    <property type="term" value="F:transposase activity"/>
    <property type="evidence" value="ECO:0007669"/>
    <property type="project" value="InterPro"/>
</dbReference>
<comment type="caution">
    <text evidence="4">The sequence shown here is derived from an EMBL/GenBank/DDBJ whole genome shotgun (WGS) entry which is preliminary data.</text>
</comment>
<evidence type="ECO:0000259" key="2">
    <source>
        <dbReference type="Pfam" id="PF01548"/>
    </source>
</evidence>
<accession>A0A512IHW2</accession>
<feature type="region of interest" description="Disordered" evidence="1">
    <location>
        <begin position="255"/>
        <end position="278"/>
    </location>
</feature>
<dbReference type="STRING" id="388357.GCA_001580365_03875"/>
<evidence type="ECO:0000259" key="3">
    <source>
        <dbReference type="Pfam" id="PF02371"/>
    </source>
</evidence>
<name>A0A512IHW2_9MICC</name>
<dbReference type="EMBL" id="BJZS01000117">
    <property type="protein sequence ID" value="GEO97306.1"/>
    <property type="molecule type" value="Genomic_DNA"/>
</dbReference>
<protein>
    <submittedName>
        <fullName evidence="4">Uncharacterized protein</fullName>
    </submittedName>
</protein>
<dbReference type="InterPro" id="IPR002525">
    <property type="entry name" value="Transp_IS110-like_N"/>
</dbReference>
<dbReference type="GO" id="GO:0006313">
    <property type="term" value="P:DNA transposition"/>
    <property type="evidence" value="ECO:0007669"/>
    <property type="project" value="InterPro"/>
</dbReference>
<dbReference type="Proteomes" id="UP000321103">
    <property type="component" value="Unassembled WGS sequence"/>
</dbReference>
<reference evidence="4 5" key="1">
    <citation type="submission" date="2019-07" db="EMBL/GenBank/DDBJ databases">
        <title>Whole genome shotgun sequence of Kocuria turfanensis NBRC 107627.</title>
        <authorList>
            <person name="Hosoyama A."/>
            <person name="Uohara A."/>
            <person name="Ohji S."/>
            <person name="Ichikawa N."/>
        </authorList>
    </citation>
    <scope>NUCLEOTIDE SEQUENCE [LARGE SCALE GENOMIC DNA]</scope>
    <source>
        <strain evidence="4 5">NBRC 107627</strain>
    </source>
</reference>
<dbReference type="AlphaFoldDB" id="A0A512IHW2"/>
<organism evidence="4 5">
    <name type="scientific">Kocuria turfanensis</name>
    <dbReference type="NCBI Taxonomy" id="388357"/>
    <lineage>
        <taxon>Bacteria</taxon>
        <taxon>Bacillati</taxon>
        <taxon>Actinomycetota</taxon>
        <taxon>Actinomycetes</taxon>
        <taxon>Micrococcales</taxon>
        <taxon>Micrococcaceae</taxon>
        <taxon>Kocuria</taxon>
    </lineage>
</organism>
<dbReference type="InterPro" id="IPR003346">
    <property type="entry name" value="Transposase_20"/>
</dbReference>
<feature type="domain" description="Transposase IS110-like N-terminal" evidence="2">
    <location>
        <begin position="4"/>
        <end position="155"/>
    </location>
</feature>
<evidence type="ECO:0000256" key="1">
    <source>
        <dbReference type="SAM" id="MobiDB-lite"/>
    </source>
</evidence>
<feature type="domain" description="Transposase IS116/IS110/IS902 C-terminal" evidence="3">
    <location>
        <begin position="222"/>
        <end position="258"/>
    </location>
</feature>
<dbReference type="Pfam" id="PF01548">
    <property type="entry name" value="DEDD_Tnp_IS110"/>
    <property type="match status" value="1"/>
</dbReference>
<proteinExistence type="predicted"/>
<sequence length="278" mass="29674">MMLIGIDPHKSTHTATAVDPDTHQEIASIRIEASLGEYRRMLTWAARWPQRRWVVENAEGLGRHLSSWLLARGEEVLDVPSTATARIRQLSRGGGRKNDRIDAAAAACVAALHSDARNVEAEGEAEALAVLDERRVNLAQSRVRAVNQLHALLRALIAGGAPRSLSAAAATALLRTVRPSGVVEQARKAVAKDLVSEIRSLDQQLKANAEAIAELVAASGSTLTETVGVGPIMAGRLISRTGRASRFPNSSAFANYAGGGADRDRQRGQVPPQALPAW</sequence>
<keyword evidence="5" id="KW-1185">Reference proteome</keyword>
<evidence type="ECO:0000313" key="4">
    <source>
        <dbReference type="EMBL" id="GEO97306.1"/>
    </source>
</evidence>
<dbReference type="RefSeq" id="WP_222596084.1">
    <property type="nucleotide sequence ID" value="NZ_BJZS01000117.1"/>
</dbReference>
<dbReference type="Pfam" id="PF02371">
    <property type="entry name" value="Transposase_20"/>
    <property type="match status" value="1"/>
</dbReference>
<dbReference type="PANTHER" id="PTHR33055:SF16">
    <property type="entry name" value="TRANSPOSASE FOR INSERTION SEQUENCE ELEMENT IS1547"/>
    <property type="match status" value="1"/>
</dbReference>
<gene>
    <name evidence="4" type="ORF">KTU01_34290</name>
</gene>
<dbReference type="PANTHER" id="PTHR33055">
    <property type="entry name" value="TRANSPOSASE FOR INSERTION SEQUENCE ELEMENT IS1111A"/>
    <property type="match status" value="1"/>
</dbReference>
<dbReference type="InterPro" id="IPR047650">
    <property type="entry name" value="Transpos_IS110"/>
</dbReference>
<dbReference type="GO" id="GO:0003677">
    <property type="term" value="F:DNA binding"/>
    <property type="evidence" value="ECO:0007669"/>
    <property type="project" value="InterPro"/>
</dbReference>